<reference evidence="5 6" key="1">
    <citation type="submission" date="2019-03" db="EMBL/GenBank/DDBJ databases">
        <title>Single cell metagenomics reveals metabolic interactions within the superorganism composed of flagellate Streblomastix strix and complex community of Bacteroidetes bacteria on its surface.</title>
        <authorList>
            <person name="Treitli S.C."/>
            <person name="Kolisko M."/>
            <person name="Husnik F."/>
            <person name="Keeling P."/>
            <person name="Hampl V."/>
        </authorList>
    </citation>
    <scope>NUCLEOTIDE SEQUENCE [LARGE SCALE GENOMIC DNA]</scope>
    <source>
        <strain evidence="5">ST1C</strain>
    </source>
</reference>
<evidence type="ECO:0000313" key="6">
    <source>
        <dbReference type="Proteomes" id="UP000324800"/>
    </source>
</evidence>
<dbReference type="InterPro" id="IPR018978">
    <property type="entry name" value="SDO1/SBDS_central"/>
</dbReference>
<sequence length="258" mass="29062">MSQPQIQTCVLKKGSKSLEVICKLGTVNKFREGKLGIDNVIVSEEIFKNHQKMERASEDEIADVVGTLRGLDAVKEILMKGEIALTTLERREKVEQKRKEILNFIHSYYSDPTNGLPIPITRLETAWESFRYVVDPFKAVEDQVIEVVDQMKGILPLKKNVITGDLQIPHKYLGQCQGIIKKYSDKGREKYDHQGLTVEIEVIPGNFDKLMQELSKVTSGEHQFSFTGGSKAPQPVNANEQQDKHGKKGQGNKRGGKK</sequence>
<dbReference type="SUPFAM" id="SSF109728">
    <property type="entry name" value="Hypothetical protein AF0491, middle domain"/>
    <property type="match status" value="1"/>
</dbReference>
<dbReference type="InterPro" id="IPR035647">
    <property type="entry name" value="EFG_III/V"/>
</dbReference>
<dbReference type="Proteomes" id="UP000324800">
    <property type="component" value="Unassembled WGS sequence"/>
</dbReference>
<evidence type="ECO:0000259" key="3">
    <source>
        <dbReference type="Pfam" id="PF01172"/>
    </source>
</evidence>
<feature type="compositionally biased region" description="Basic residues" evidence="2">
    <location>
        <begin position="245"/>
        <end position="258"/>
    </location>
</feature>
<feature type="region of interest" description="Disordered" evidence="2">
    <location>
        <begin position="221"/>
        <end position="258"/>
    </location>
</feature>
<gene>
    <name evidence="5" type="ORF">EZS28_015508</name>
</gene>
<dbReference type="NCBIfam" id="TIGR00291">
    <property type="entry name" value="RNA_SBDS"/>
    <property type="match status" value="1"/>
</dbReference>
<dbReference type="Pfam" id="PF01172">
    <property type="entry name" value="SBDS_N"/>
    <property type="match status" value="1"/>
</dbReference>
<comment type="caution">
    <text evidence="5">The sequence shown here is derived from an EMBL/GenBank/DDBJ whole genome shotgun (WGS) entry which is preliminary data.</text>
</comment>
<proteinExistence type="inferred from homology"/>
<dbReference type="AlphaFoldDB" id="A0A5J4W234"/>
<name>A0A5J4W234_9EUKA</name>
<dbReference type="Gene3D" id="3.30.70.240">
    <property type="match status" value="1"/>
</dbReference>
<dbReference type="SUPFAM" id="SSF89895">
    <property type="entry name" value="FYSH domain"/>
    <property type="match status" value="1"/>
</dbReference>
<accession>A0A5J4W234</accession>
<organism evidence="5 6">
    <name type="scientific">Streblomastix strix</name>
    <dbReference type="NCBI Taxonomy" id="222440"/>
    <lineage>
        <taxon>Eukaryota</taxon>
        <taxon>Metamonada</taxon>
        <taxon>Preaxostyla</taxon>
        <taxon>Oxymonadida</taxon>
        <taxon>Streblomastigidae</taxon>
        <taxon>Streblomastix</taxon>
    </lineage>
</organism>
<comment type="similarity">
    <text evidence="1">Belongs to the SDO1/SBDS family.</text>
</comment>
<evidence type="ECO:0000313" key="5">
    <source>
        <dbReference type="EMBL" id="KAA6388967.1"/>
    </source>
</evidence>
<dbReference type="Gene3D" id="3.30.1250.10">
    <property type="entry name" value="Ribosome maturation protein SBDS, N-terminal domain"/>
    <property type="match status" value="1"/>
</dbReference>
<dbReference type="InterPro" id="IPR019783">
    <property type="entry name" value="SDO1/SBDS_N"/>
</dbReference>
<dbReference type="PANTHER" id="PTHR10927:SF4">
    <property type="entry name" value="RIBOSOME MATURATION PROTEIN SDO1 HOMOLOG"/>
    <property type="match status" value="1"/>
</dbReference>
<dbReference type="GO" id="GO:0042256">
    <property type="term" value="P:cytosolic ribosome assembly"/>
    <property type="evidence" value="ECO:0007669"/>
    <property type="project" value="InterPro"/>
</dbReference>
<dbReference type="InterPro" id="IPR037188">
    <property type="entry name" value="Sdo1/SBDS_central_sf"/>
</dbReference>
<dbReference type="Pfam" id="PF09377">
    <property type="entry name" value="SBDS_domain_II"/>
    <property type="match status" value="1"/>
</dbReference>
<evidence type="ECO:0000256" key="2">
    <source>
        <dbReference type="SAM" id="MobiDB-lite"/>
    </source>
</evidence>
<feature type="domain" description="Ribosome maturation protein SDO1/SBDS central" evidence="4">
    <location>
        <begin position="99"/>
        <end position="158"/>
    </location>
</feature>
<evidence type="ECO:0000259" key="4">
    <source>
        <dbReference type="Pfam" id="PF09377"/>
    </source>
</evidence>
<dbReference type="Gene3D" id="1.10.10.900">
    <property type="entry name" value="SBDS protein C-terminal domain, subdomain 1"/>
    <property type="match status" value="1"/>
</dbReference>
<dbReference type="InterPro" id="IPR036786">
    <property type="entry name" value="Ribosome_mat_SBDS_N_sf"/>
</dbReference>
<dbReference type="OrthoDB" id="10253092at2759"/>
<dbReference type="InterPro" id="IPR039100">
    <property type="entry name" value="Sdo1/SBDS-like"/>
</dbReference>
<protein>
    <submittedName>
        <fullName evidence="5">Putative rRNA metabolism protein, SBDS family</fullName>
    </submittedName>
</protein>
<dbReference type="SUPFAM" id="SSF54980">
    <property type="entry name" value="EF-G C-terminal domain-like"/>
    <property type="match status" value="1"/>
</dbReference>
<dbReference type="InterPro" id="IPR002140">
    <property type="entry name" value="Sdo1/SBDS"/>
</dbReference>
<dbReference type="EMBL" id="SNRW01003766">
    <property type="protein sequence ID" value="KAA6388967.1"/>
    <property type="molecule type" value="Genomic_DNA"/>
</dbReference>
<feature type="domain" description="Ribosome maturation protein SDO1/SBDS N-terminal" evidence="3">
    <location>
        <begin position="8"/>
        <end position="91"/>
    </location>
</feature>
<dbReference type="PANTHER" id="PTHR10927">
    <property type="entry name" value="RIBOSOME MATURATION PROTEIN SBDS"/>
    <property type="match status" value="1"/>
</dbReference>
<evidence type="ECO:0000256" key="1">
    <source>
        <dbReference type="ARBA" id="ARBA00007433"/>
    </source>
</evidence>